<dbReference type="KEGG" id="tpro:Ga0080559_TMP3306"/>
<proteinExistence type="predicted"/>
<dbReference type="STRING" id="1229727.Ga0080559_TMP3306"/>
<dbReference type="Proteomes" id="UP000186559">
    <property type="component" value="Chromosome"/>
</dbReference>
<dbReference type="EMBL" id="CP014796">
    <property type="protein sequence ID" value="APX24102.1"/>
    <property type="molecule type" value="Genomic_DNA"/>
</dbReference>
<protein>
    <submittedName>
        <fullName evidence="1">Uncharacterized protein</fullName>
    </submittedName>
</protein>
<gene>
    <name evidence="1" type="ORF">Ga0080559_TMP3306</name>
</gene>
<accession>A0A1U7D7L5</accession>
<dbReference type="AlphaFoldDB" id="A0A1U7D7L5"/>
<name>A0A1U7D7L5_9RHOB</name>
<reference evidence="1 2" key="1">
    <citation type="submission" date="2016-03" db="EMBL/GenBank/DDBJ databases">
        <title>Deep-sea bacteria in the southern Pacific.</title>
        <authorList>
            <person name="Tang K."/>
        </authorList>
    </citation>
    <scope>NUCLEOTIDE SEQUENCE [LARGE SCALE GENOMIC DNA]</scope>
    <source>
        <strain evidence="1 2">JLT2016</strain>
    </source>
</reference>
<organism evidence="1 2">
    <name type="scientific">Salipiger profundus</name>
    <dbReference type="NCBI Taxonomy" id="1229727"/>
    <lineage>
        <taxon>Bacteria</taxon>
        <taxon>Pseudomonadati</taxon>
        <taxon>Pseudomonadota</taxon>
        <taxon>Alphaproteobacteria</taxon>
        <taxon>Rhodobacterales</taxon>
        <taxon>Roseobacteraceae</taxon>
        <taxon>Salipiger</taxon>
    </lineage>
</organism>
<evidence type="ECO:0000313" key="1">
    <source>
        <dbReference type="EMBL" id="APX24102.1"/>
    </source>
</evidence>
<keyword evidence="2" id="KW-1185">Reference proteome</keyword>
<evidence type="ECO:0000313" key="2">
    <source>
        <dbReference type="Proteomes" id="UP000186559"/>
    </source>
</evidence>
<sequence>MGSCQGHAWGPVVLCLELLTMEASRGPGPSARCPPGGIGWQCVFPAAPTGSSG</sequence>